<feature type="region of interest" description="Disordered" evidence="1">
    <location>
        <begin position="169"/>
        <end position="190"/>
    </location>
</feature>
<sequence>MLLLSLLLQPLASACCNTSPGALASRITLRHQRNIKCNIRHQLFACSLCFAQIPFLPSTLSLATLPPSSKLLTSSVSNPKYPCKLVFPSSRGPHSLVRYRSPSRRWCGTSALGLSLRRPKEQLEGQAVVSCRCTVQLRGTGTGSMGCECECVWSLQYLIHHVGERDIPPSRPFGRHPGHVRTGIAPKPNR</sequence>
<reference evidence="2 3" key="1">
    <citation type="submission" date="2016-07" db="EMBL/GenBank/DDBJ databases">
        <title>Multiple horizontal gene transfer events from other fungi enriched the ability of initially mycotrophic Trichoderma (Ascomycota) to feed on dead plant biomass.</title>
        <authorList>
            <consortium name="DOE Joint Genome Institute"/>
            <person name="Aerts A."/>
            <person name="Atanasova L."/>
            <person name="Chenthamara K."/>
            <person name="Zhang J."/>
            <person name="Grujic M."/>
            <person name="Henrissat B."/>
            <person name="Kuo A."/>
            <person name="Salamov A."/>
            <person name="Lipzen A."/>
            <person name="Labutti K."/>
            <person name="Barry K."/>
            <person name="Miao Y."/>
            <person name="Rahimi M.J."/>
            <person name="Shen Q."/>
            <person name="Grigoriev I.V."/>
            <person name="Kubicek C.P."/>
            <person name="Druzhinina I.S."/>
        </authorList>
    </citation>
    <scope>NUCLEOTIDE SEQUENCE [LARGE SCALE GENOMIC DNA]</scope>
    <source>
        <strain evidence="2 3">CBS 226.95</strain>
    </source>
</reference>
<evidence type="ECO:0000256" key="1">
    <source>
        <dbReference type="SAM" id="MobiDB-lite"/>
    </source>
</evidence>
<dbReference type="EMBL" id="KZ679686">
    <property type="protein sequence ID" value="PTB51115.1"/>
    <property type="molecule type" value="Genomic_DNA"/>
</dbReference>
<accession>A0A2T4A224</accession>
<organism evidence="2 3">
    <name type="scientific">Trichoderma harzianum CBS 226.95</name>
    <dbReference type="NCBI Taxonomy" id="983964"/>
    <lineage>
        <taxon>Eukaryota</taxon>
        <taxon>Fungi</taxon>
        <taxon>Dikarya</taxon>
        <taxon>Ascomycota</taxon>
        <taxon>Pezizomycotina</taxon>
        <taxon>Sordariomycetes</taxon>
        <taxon>Hypocreomycetidae</taxon>
        <taxon>Hypocreales</taxon>
        <taxon>Hypocreaceae</taxon>
        <taxon>Trichoderma</taxon>
    </lineage>
</organism>
<evidence type="ECO:0000313" key="3">
    <source>
        <dbReference type="Proteomes" id="UP000241690"/>
    </source>
</evidence>
<dbReference type="GeneID" id="36626255"/>
<evidence type="ECO:0000313" key="2">
    <source>
        <dbReference type="EMBL" id="PTB51115.1"/>
    </source>
</evidence>
<dbReference type="Proteomes" id="UP000241690">
    <property type="component" value="Unassembled WGS sequence"/>
</dbReference>
<gene>
    <name evidence="2" type="ORF">M431DRAFT_498376</name>
</gene>
<keyword evidence="3" id="KW-1185">Reference proteome</keyword>
<dbReference type="RefSeq" id="XP_024770792.1">
    <property type="nucleotide sequence ID" value="XM_024917686.1"/>
</dbReference>
<dbReference type="AlphaFoldDB" id="A0A2T4A224"/>
<protein>
    <submittedName>
        <fullName evidence="2">Uncharacterized protein</fullName>
    </submittedName>
</protein>
<name>A0A2T4A224_TRIHA</name>
<proteinExistence type="predicted"/>